<keyword evidence="1" id="KW-0472">Membrane</keyword>
<dbReference type="GeneID" id="19209460"/>
<feature type="transmembrane region" description="Helical" evidence="1">
    <location>
        <begin position="61"/>
        <end position="79"/>
    </location>
</feature>
<evidence type="ECO:0000313" key="3">
    <source>
        <dbReference type="Proteomes" id="UP000053558"/>
    </source>
</evidence>
<organism evidence="2 3">
    <name type="scientific">Coniophora puteana (strain RWD-64-598)</name>
    <name type="common">Brown rot fungus</name>
    <dbReference type="NCBI Taxonomy" id="741705"/>
    <lineage>
        <taxon>Eukaryota</taxon>
        <taxon>Fungi</taxon>
        <taxon>Dikarya</taxon>
        <taxon>Basidiomycota</taxon>
        <taxon>Agaricomycotina</taxon>
        <taxon>Agaricomycetes</taxon>
        <taxon>Agaricomycetidae</taxon>
        <taxon>Boletales</taxon>
        <taxon>Coniophorineae</taxon>
        <taxon>Coniophoraceae</taxon>
        <taxon>Coniophora</taxon>
    </lineage>
</organism>
<dbReference type="AlphaFoldDB" id="A0A5M3MDG1"/>
<evidence type="ECO:0000256" key="1">
    <source>
        <dbReference type="SAM" id="Phobius"/>
    </source>
</evidence>
<keyword evidence="1" id="KW-1133">Transmembrane helix</keyword>
<protein>
    <submittedName>
        <fullName evidence="2">Uncharacterized protein</fullName>
    </submittedName>
</protein>
<evidence type="ECO:0000313" key="2">
    <source>
        <dbReference type="EMBL" id="EIW77292.1"/>
    </source>
</evidence>
<dbReference type="RefSeq" id="XP_007772444.1">
    <property type="nucleotide sequence ID" value="XM_007774254.1"/>
</dbReference>
<dbReference type="EMBL" id="JH711584">
    <property type="protein sequence ID" value="EIW77292.1"/>
    <property type="molecule type" value="Genomic_DNA"/>
</dbReference>
<proteinExistence type="predicted"/>
<feature type="transmembrane region" description="Helical" evidence="1">
    <location>
        <begin position="91"/>
        <end position="113"/>
    </location>
</feature>
<dbReference type="Proteomes" id="UP000053558">
    <property type="component" value="Unassembled WGS sequence"/>
</dbReference>
<keyword evidence="1" id="KW-0812">Transmembrane</keyword>
<dbReference type="KEGG" id="cput:CONPUDRAFT_76052"/>
<gene>
    <name evidence="2" type="ORF">CONPUDRAFT_76052</name>
</gene>
<sequence length="214" mass="23477">MKERSGEGISQASHGCTGTLWRRTMLNVLALTIGLNSNGHGAPGWKYFAQFVNTMHREPSGYLSVLPPIGTFPLLFVWHSAALPGQSNVHFYVGCNGICLSSVCLAAAAFIFAEEHFRSAVSNHGLTWDFNSIDIRVNYDGDECLMGTIVCSDGLRRWRDGLLALRDANPSESKGSLQYDGNGILLNDAFRKYAVYTTDLYVQSTLNAARFATN</sequence>
<accession>A0A5M3MDG1</accession>
<name>A0A5M3MDG1_CONPW</name>
<reference evidence="3" key="1">
    <citation type="journal article" date="2012" name="Science">
        <title>The Paleozoic origin of enzymatic lignin decomposition reconstructed from 31 fungal genomes.</title>
        <authorList>
            <person name="Floudas D."/>
            <person name="Binder M."/>
            <person name="Riley R."/>
            <person name="Barry K."/>
            <person name="Blanchette R.A."/>
            <person name="Henrissat B."/>
            <person name="Martinez A.T."/>
            <person name="Otillar R."/>
            <person name="Spatafora J.W."/>
            <person name="Yadav J.S."/>
            <person name="Aerts A."/>
            <person name="Benoit I."/>
            <person name="Boyd A."/>
            <person name="Carlson A."/>
            <person name="Copeland A."/>
            <person name="Coutinho P.M."/>
            <person name="de Vries R.P."/>
            <person name="Ferreira P."/>
            <person name="Findley K."/>
            <person name="Foster B."/>
            <person name="Gaskell J."/>
            <person name="Glotzer D."/>
            <person name="Gorecki P."/>
            <person name="Heitman J."/>
            <person name="Hesse C."/>
            <person name="Hori C."/>
            <person name="Igarashi K."/>
            <person name="Jurgens J.A."/>
            <person name="Kallen N."/>
            <person name="Kersten P."/>
            <person name="Kohler A."/>
            <person name="Kuees U."/>
            <person name="Kumar T.K.A."/>
            <person name="Kuo A."/>
            <person name="LaButti K."/>
            <person name="Larrondo L.F."/>
            <person name="Lindquist E."/>
            <person name="Ling A."/>
            <person name="Lombard V."/>
            <person name="Lucas S."/>
            <person name="Lundell T."/>
            <person name="Martin R."/>
            <person name="McLaughlin D.J."/>
            <person name="Morgenstern I."/>
            <person name="Morin E."/>
            <person name="Murat C."/>
            <person name="Nagy L.G."/>
            <person name="Nolan M."/>
            <person name="Ohm R.A."/>
            <person name="Patyshakuliyeva A."/>
            <person name="Rokas A."/>
            <person name="Ruiz-Duenas F.J."/>
            <person name="Sabat G."/>
            <person name="Salamov A."/>
            <person name="Samejima M."/>
            <person name="Schmutz J."/>
            <person name="Slot J.C."/>
            <person name="St John F."/>
            <person name="Stenlid J."/>
            <person name="Sun H."/>
            <person name="Sun S."/>
            <person name="Syed K."/>
            <person name="Tsang A."/>
            <person name="Wiebenga A."/>
            <person name="Young D."/>
            <person name="Pisabarro A."/>
            <person name="Eastwood D.C."/>
            <person name="Martin F."/>
            <person name="Cullen D."/>
            <person name="Grigoriev I.V."/>
            <person name="Hibbett D.S."/>
        </authorList>
    </citation>
    <scope>NUCLEOTIDE SEQUENCE [LARGE SCALE GENOMIC DNA]</scope>
    <source>
        <strain evidence="3">RWD-64-598 SS2</strain>
    </source>
</reference>
<comment type="caution">
    <text evidence="2">The sequence shown here is derived from an EMBL/GenBank/DDBJ whole genome shotgun (WGS) entry which is preliminary data.</text>
</comment>
<keyword evidence="3" id="KW-1185">Reference proteome</keyword>